<name>A0ABW2I723_9BURK</name>
<evidence type="ECO:0000313" key="2">
    <source>
        <dbReference type="EMBL" id="MFC7286767.1"/>
    </source>
</evidence>
<keyword evidence="1" id="KW-0812">Transmembrane</keyword>
<evidence type="ECO:0000313" key="3">
    <source>
        <dbReference type="Proteomes" id="UP001596542"/>
    </source>
</evidence>
<sequence>MTEFTDILTRIWHDLISRPSGPMAFRFMLQPTMAIIAALLDGMKDARTGRSPYFWTLVHSPDERSGRLKEALKATSRIIALSLGMEAIYQYKVLHTFYIGEALIITFFLAVLPYILLRGPFARIARYFIEKKKANQ</sequence>
<protein>
    <submittedName>
        <fullName evidence="2">Uncharacterized protein</fullName>
    </submittedName>
</protein>
<dbReference type="Proteomes" id="UP001596542">
    <property type="component" value="Unassembled WGS sequence"/>
</dbReference>
<evidence type="ECO:0000256" key="1">
    <source>
        <dbReference type="SAM" id="Phobius"/>
    </source>
</evidence>
<dbReference type="RefSeq" id="WP_382269944.1">
    <property type="nucleotide sequence ID" value="NZ_JBHTBU010000001.1"/>
</dbReference>
<gene>
    <name evidence="2" type="ORF">ACFQPC_01845</name>
</gene>
<organism evidence="2 3">
    <name type="scientific">Herminiimonas glaciei</name>
    <dbReference type="NCBI Taxonomy" id="523788"/>
    <lineage>
        <taxon>Bacteria</taxon>
        <taxon>Pseudomonadati</taxon>
        <taxon>Pseudomonadota</taxon>
        <taxon>Betaproteobacteria</taxon>
        <taxon>Burkholderiales</taxon>
        <taxon>Oxalobacteraceae</taxon>
        <taxon>Herminiimonas</taxon>
    </lineage>
</organism>
<dbReference type="EMBL" id="JBHTBU010000001">
    <property type="protein sequence ID" value="MFC7286767.1"/>
    <property type="molecule type" value="Genomic_DNA"/>
</dbReference>
<reference evidence="3" key="1">
    <citation type="journal article" date="2019" name="Int. J. Syst. Evol. Microbiol.">
        <title>The Global Catalogue of Microorganisms (GCM) 10K type strain sequencing project: providing services to taxonomists for standard genome sequencing and annotation.</title>
        <authorList>
            <consortium name="The Broad Institute Genomics Platform"/>
            <consortium name="The Broad Institute Genome Sequencing Center for Infectious Disease"/>
            <person name="Wu L."/>
            <person name="Ma J."/>
        </authorList>
    </citation>
    <scope>NUCLEOTIDE SEQUENCE [LARGE SCALE GENOMIC DNA]</scope>
    <source>
        <strain evidence="3">KACC 12508</strain>
    </source>
</reference>
<keyword evidence="1" id="KW-1133">Transmembrane helix</keyword>
<keyword evidence="3" id="KW-1185">Reference proteome</keyword>
<proteinExistence type="predicted"/>
<accession>A0ABW2I723</accession>
<keyword evidence="1" id="KW-0472">Membrane</keyword>
<comment type="caution">
    <text evidence="2">The sequence shown here is derived from an EMBL/GenBank/DDBJ whole genome shotgun (WGS) entry which is preliminary data.</text>
</comment>
<feature type="transmembrane region" description="Helical" evidence="1">
    <location>
        <begin position="97"/>
        <end position="117"/>
    </location>
</feature>